<sequence>MTQKDLRAFEEAARLAVADFANLDASTLTRMEYSENATYQVKDYAGQAFVLRINRPFYHSKAQIAAEIHWLHDLHMALPFAVSKPIAMANGDYIGTQHVGGTCYHSTLFTFVAGQAPAEGDVNVFEQLGEITAQFHTHSVQQHARYQHYDRMTWDELTILGEDAKWGRWQDGRGMTAARIAQYEQAVALMRERLAAYGKHPSRFGLIHADLRSANLLVAQGELKIIDFDDCGFSWLLYDFAAAISFVEHEPYVADLQAAWLTGYRRYRALTEEDEAMLATFVLLRRLQLIAWIGSRTNATTERLGVAYTYASDALVARYLAPPNG</sequence>
<dbReference type="EMBL" id="LN483073">
    <property type="protein sequence ID" value="CEA00217.1"/>
    <property type="molecule type" value="Genomic_DNA"/>
</dbReference>
<dbReference type="InterPro" id="IPR050249">
    <property type="entry name" value="Pseudomonas-type_ThrB"/>
</dbReference>
<dbReference type="PANTHER" id="PTHR21064:SF6">
    <property type="entry name" value="AMINOGLYCOSIDE PHOSPHOTRANSFERASE DOMAIN-CONTAINING PROTEIN"/>
    <property type="match status" value="1"/>
</dbReference>
<dbReference type="PATRIC" id="fig|1461583.4.peg.492"/>
<dbReference type="InterPro" id="IPR011009">
    <property type="entry name" value="Kinase-like_dom_sf"/>
</dbReference>
<proteinExistence type="inferred from homology"/>
<protein>
    <submittedName>
        <fullName evidence="3">Homoserine kinase</fullName>
    </submittedName>
</protein>
<organism evidence="3">
    <name type="scientific">Metalysinibacillus saudimassiliensis</name>
    <dbReference type="NCBI Taxonomy" id="1461583"/>
    <lineage>
        <taxon>Bacteria</taxon>
        <taxon>Bacillati</taxon>
        <taxon>Bacillota</taxon>
        <taxon>Bacilli</taxon>
        <taxon>Bacillales</taxon>
        <taxon>Caryophanaceae</taxon>
        <taxon>Metalysinibacillus</taxon>
    </lineage>
</organism>
<evidence type="ECO:0000259" key="2">
    <source>
        <dbReference type="Pfam" id="PF01636"/>
    </source>
</evidence>
<dbReference type="SUPFAM" id="SSF56112">
    <property type="entry name" value="Protein kinase-like (PK-like)"/>
    <property type="match status" value="1"/>
</dbReference>
<dbReference type="Gene3D" id="3.30.200.70">
    <property type="match status" value="1"/>
</dbReference>
<keyword evidence="3" id="KW-0418">Kinase</keyword>
<dbReference type="GO" id="GO:0019202">
    <property type="term" value="F:amino acid kinase activity"/>
    <property type="evidence" value="ECO:0007669"/>
    <property type="project" value="TreeGrafter"/>
</dbReference>
<name>A0A078M4G2_9BACL</name>
<evidence type="ECO:0000256" key="1">
    <source>
        <dbReference type="ARBA" id="ARBA00038240"/>
    </source>
</evidence>
<reference evidence="3" key="1">
    <citation type="submission" date="2014-07" db="EMBL/GenBank/DDBJ databases">
        <authorList>
            <person name="Urmite Genomes Urmite Genomes"/>
        </authorList>
    </citation>
    <scope>NUCLEOTIDE SEQUENCE</scope>
    <source>
        <strain evidence="3">13S34_air</strain>
    </source>
</reference>
<accession>A0A078M4G2</accession>
<comment type="similarity">
    <text evidence="1">Belongs to the pseudomonas-type ThrB family.</text>
</comment>
<feature type="domain" description="Aminoglycoside phosphotransferase" evidence="2">
    <location>
        <begin position="35"/>
        <end position="270"/>
    </location>
</feature>
<dbReference type="InterPro" id="IPR002575">
    <property type="entry name" value="Aminoglycoside_PTrfase"/>
</dbReference>
<dbReference type="Gene3D" id="1.20.1270.170">
    <property type="match status" value="1"/>
</dbReference>
<dbReference type="Gene3D" id="1.10.510.10">
    <property type="entry name" value="Transferase(Phosphotransferase) domain 1"/>
    <property type="match status" value="1"/>
</dbReference>
<dbReference type="PANTHER" id="PTHR21064">
    <property type="entry name" value="AMINOGLYCOSIDE PHOSPHOTRANSFERASE DOMAIN-CONTAINING PROTEIN-RELATED"/>
    <property type="match status" value="1"/>
</dbReference>
<gene>
    <name evidence="3" type="primary">thrB_1</name>
    <name evidence="3" type="ORF">BN1050_00521</name>
</gene>
<dbReference type="Pfam" id="PF01636">
    <property type="entry name" value="APH"/>
    <property type="match status" value="1"/>
</dbReference>
<dbReference type="HOGENOM" id="CLU_044821_2_0_9"/>
<dbReference type="AlphaFoldDB" id="A0A078M4G2"/>
<keyword evidence="3" id="KW-0808">Transferase</keyword>
<evidence type="ECO:0000313" key="3">
    <source>
        <dbReference type="EMBL" id="CEA00217.1"/>
    </source>
</evidence>